<comment type="caution">
    <text evidence="1">The sequence shown here is derived from an EMBL/GenBank/DDBJ whole genome shotgun (WGS) entry which is preliminary data.</text>
</comment>
<evidence type="ECO:0000313" key="1">
    <source>
        <dbReference type="EMBL" id="CAI9533427.1"/>
    </source>
</evidence>
<protein>
    <recommendedName>
        <fullName evidence="3">Secreted protein</fullName>
    </recommendedName>
</protein>
<name>A0ABN9AFK2_9NEOB</name>
<sequence length="66" mass="7334">MRCPRTFFIGFFFQFGQGHRGLMIPYCPGAPMSCQSAPANDPSTASLIPGWTTQNTHIRLVSMNIQ</sequence>
<evidence type="ECO:0000313" key="2">
    <source>
        <dbReference type="Proteomes" id="UP001162483"/>
    </source>
</evidence>
<accession>A0ABN9AFK2</accession>
<proteinExistence type="predicted"/>
<organism evidence="1 2">
    <name type="scientific">Staurois parvus</name>
    <dbReference type="NCBI Taxonomy" id="386267"/>
    <lineage>
        <taxon>Eukaryota</taxon>
        <taxon>Metazoa</taxon>
        <taxon>Chordata</taxon>
        <taxon>Craniata</taxon>
        <taxon>Vertebrata</taxon>
        <taxon>Euteleostomi</taxon>
        <taxon>Amphibia</taxon>
        <taxon>Batrachia</taxon>
        <taxon>Anura</taxon>
        <taxon>Neobatrachia</taxon>
        <taxon>Ranoidea</taxon>
        <taxon>Ranidae</taxon>
        <taxon>Staurois</taxon>
    </lineage>
</organism>
<dbReference type="EMBL" id="CATNWA010000130">
    <property type="protein sequence ID" value="CAI9533427.1"/>
    <property type="molecule type" value="Genomic_DNA"/>
</dbReference>
<keyword evidence="2" id="KW-1185">Reference proteome</keyword>
<gene>
    <name evidence="1" type="ORF">SPARVUS_LOCUS372334</name>
</gene>
<reference evidence="1" key="1">
    <citation type="submission" date="2023-05" db="EMBL/GenBank/DDBJ databases">
        <authorList>
            <person name="Stuckert A."/>
        </authorList>
    </citation>
    <scope>NUCLEOTIDE SEQUENCE</scope>
</reference>
<dbReference type="Proteomes" id="UP001162483">
    <property type="component" value="Unassembled WGS sequence"/>
</dbReference>
<evidence type="ECO:0008006" key="3">
    <source>
        <dbReference type="Google" id="ProtNLM"/>
    </source>
</evidence>